<keyword evidence="3" id="KW-1185">Reference proteome</keyword>
<feature type="signal peptide" evidence="1">
    <location>
        <begin position="1"/>
        <end position="19"/>
    </location>
</feature>
<comment type="caution">
    <text evidence="2">The sequence shown here is derived from an EMBL/GenBank/DDBJ whole genome shotgun (WGS) entry which is preliminary data.</text>
</comment>
<evidence type="ECO:0000313" key="3">
    <source>
        <dbReference type="Proteomes" id="UP000541535"/>
    </source>
</evidence>
<dbReference type="AlphaFoldDB" id="A0A7W5FWG0"/>
<keyword evidence="1" id="KW-0732">Signal</keyword>
<feature type="chain" id="PRO_5031455866" evidence="1">
    <location>
        <begin position="20"/>
        <end position="270"/>
    </location>
</feature>
<evidence type="ECO:0000313" key="2">
    <source>
        <dbReference type="EMBL" id="MBB3121807.1"/>
    </source>
</evidence>
<organism evidence="2 3">
    <name type="scientific">Pseudoduganella violacea</name>
    <dbReference type="NCBI Taxonomy" id="1715466"/>
    <lineage>
        <taxon>Bacteria</taxon>
        <taxon>Pseudomonadati</taxon>
        <taxon>Pseudomonadota</taxon>
        <taxon>Betaproteobacteria</taxon>
        <taxon>Burkholderiales</taxon>
        <taxon>Oxalobacteraceae</taxon>
        <taxon>Telluria group</taxon>
        <taxon>Pseudoduganella</taxon>
    </lineage>
</organism>
<accession>A0A7W5FWG0</accession>
<dbReference type="EMBL" id="JACHXD010000020">
    <property type="protein sequence ID" value="MBB3121807.1"/>
    <property type="molecule type" value="Genomic_DNA"/>
</dbReference>
<sequence>MRQQRIVAIGFTAICAVLAGCASPIRTEPTLLAGQGQIYRDGIPSAISKKTFIVMASPSNSVREGKDRMRVIVSVVNTSPNPIDVSISNFSVLVDGRLEKIFTFEEIAQEIKTEQAWAAFAVALGGAMQASAAQQQASYKSTYGTYNTNTTGSLNTYGTRNNSFANFNANTVGTYSGWIYDPAAGQAAASSVHAQTTANLSNLQTQGEAALKIAAQTVLQRTTVFPNNSHGGQLVIGKFEVPDTGIIVDILANIEGETHTFRFTQLPARK</sequence>
<name>A0A7W5FWG0_9BURK</name>
<gene>
    <name evidence="2" type="ORF">FHS03_004899</name>
</gene>
<dbReference type="Proteomes" id="UP000541535">
    <property type="component" value="Unassembled WGS sequence"/>
</dbReference>
<protein>
    <submittedName>
        <fullName evidence="2">Uncharacterized protein</fullName>
    </submittedName>
</protein>
<proteinExistence type="predicted"/>
<reference evidence="2 3" key="1">
    <citation type="submission" date="2020-08" db="EMBL/GenBank/DDBJ databases">
        <title>Genomic Encyclopedia of Type Strains, Phase III (KMG-III): the genomes of soil and plant-associated and newly described type strains.</title>
        <authorList>
            <person name="Whitman W."/>
        </authorList>
    </citation>
    <scope>NUCLEOTIDE SEQUENCE [LARGE SCALE GENOMIC DNA]</scope>
    <source>
        <strain evidence="2 3">CECT 8897</strain>
    </source>
</reference>
<evidence type="ECO:0000256" key="1">
    <source>
        <dbReference type="SAM" id="SignalP"/>
    </source>
</evidence>
<dbReference type="RefSeq" id="WP_183443499.1">
    <property type="nucleotide sequence ID" value="NZ_JACHXD010000020.1"/>
</dbReference>
<dbReference type="PROSITE" id="PS51257">
    <property type="entry name" value="PROKAR_LIPOPROTEIN"/>
    <property type="match status" value="1"/>
</dbReference>